<organism evidence="2 3">
    <name type="scientific">Lophium mytilinum</name>
    <dbReference type="NCBI Taxonomy" id="390894"/>
    <lineage>
        <taxon>Eukaryota</taxon>
        <taxon>Fungi</taxon>
        <taxon>Dikarya</taxon>
        <taxon>Ascomycota</taxon>
        <taxon>Pezizomycotina</taxon>
        <taxon>Dothideomycetes</taxon>
        <taxon>Pleosporomycetidae</taxon>
        <taxon>Mytilinidiales</taxon>
        <taxon>Mytilinidiaceae</taxon>
        <taxon>Lophium</taxon>
    </lineage>
</organism>
<keyword evidence="1" id="KW-0175">Coiled coil</keyword>
<protein>
    <recommendedName>
        <fullName evidence="4">GIY-YIG domain-containing protein</fullName>
    </recommendedName>
</protein>
<evidence type="ECO:0008006" key="4">
    <source>
        <dbReference type="Google" id="ProtNLM"/>
    </source>
</evidence>
<dbReference type="EMBL" id="MU004191">
    <property type="protein sequence ID" value="KAF2493938.1"/>
    <property type="molecule type" value="Genomic_DNA"/>
</dbReference>
<dbReference type="Proteomes" id="UP000799750">
    <property type="component" value="Unassembled WGS sequence"/>
</dbReference>
<dbReference type="OrthoDB" id="4788824at2759"/>
<reference evidence="2" key="1">
    <citation type="journal article" date="2020" name="Stud. Mycol.">
        <title>101 Dothideomycetes genomes: a test case for predicting lifestyles and emergence of pathogens.</title>
        <authorList>
            <person name="Haridas S."/>
            <person name="Albert R."/>
            <person name="Binder M."/>
            <person name="Bloem J."/>
            <person name="Labutti K."/>
            <person name="Salamov A."/>
            <person name="Andreopoulos B."/>
            <person name="Baker S."/>
            <person name="Barry K."/>
            <person name="Bills G."/>
            <person name="Bluhm B."/>
            <person name="Cannon C."/>
            <person name="Castanera R."/>
            <person name="Culley D."/>
            <person name="Daum C."/>
            <person name="Ezra D."/>
            <person name="Gonzalez J."/>
            <person name="Henrissat B."/>
            <person name="Kuo A."/>
            <person name="Liang C."/>
            <person name="Lipzen A."/>
            <person name="Lutzoni F."/>
            <person name="Magnuson J."/>
            <person name="Mondo S."/>
            <person name="Nolan M."/>
            <person name="Ohm R."/>
            <person name="Pangilinan J."/>
            <person name="Park H.-J."/>
            <person name="Ramirez L."/>
            <person name="Alfaro M."/>
            <person name="Sun H."/>
            <person name="Tritt A."/>
            <person name="Yoshinaga Y."/>
            <person name="Zwiers L.-H."/>
            <person name="Turgeon B."/>
            <person name="Goodwin S."/>
            <person name="Spatafora J."/>
            <person name="Crous P."/>
            <person name="Grigoriev I."/>
        </authorList>
    </citation>
    <scope>NUCLEOTIDE SEQUENCE</scope>
    <source>
        <strain evidence="2">CBS 269.34</strain>
    </source>
</reference>
<accession>A0A6A6QN67</accession>
<sequence>MAPTVLDQHTFAGDTAFWEQVRDGFIPTLPGNTGPIRAGYGYKAIRFWKNEKDGVVIFPETTQGQIIELGKDSRYVKVHLPDLGKNGWVPRDRIVCGTVPWGNWKIKADLVTPGTIKVPRVPGMPSTSSRVYKAISTFLATLAVSRTSLLFEKFYELVGTNGEKIASLTNLVVEGIKKASLFDVLNTPDFTVKDLVDNSRYPDASKAPTTIAGIYFRAIKDANDEDHFYIGHTNNLPSRAQGYKTDTNNPKGKGYHMDLSAKAKKIAMCALCILPQDVDTGIRYLVEQIFVCLFETYRPTLFRISAGYISARLLADDPGRIVQFQYAVYLTRIAEIAAADSGWKGAVTRPGFGATQGVNWLSPLYEMTTGQTHERVLFIRSDGTVQDPTSKELIPVANFRRANARSTNWHAASSATTSNSQVFIISEIGDTKISNPHTTEANAAASSSGTDWPIQNQPFHVVYEVRKDWKLHPYPWARVPSIGPFMDWERANSLGVRLEWQDAKKQWRRRYLQVGSKSHHALDDKSPGSLKAYSDGMTIIHFLFREDRNDHRGWVTDAGFARVKRVRMDCISQTIQFLDLTDVLKPAVSIQRKPASIIKQQMEDDSLELEHVGGVVGGMDEGGRTYKRTLCDTCVLFGKRGSQKGCNQAEGTNSKVCSLCYFTYGRPFCSFTAGVMRQSSLHKTPALEAINRKRVSALTQLEWEVDAELGGDPDLQKLEIEVEELEEYDAAIAEALAEAEREEEAVEEAGIYENPITGA</sequence>
<dbReference type="AlphaFoldDB" id="A0A6A6QN67"/>
<name>A0A6A6QN67_9PEZI</name>
<feature type="coiled-coil region" evidence="1">
    <location>
        <begin position="715"/>
        <end position="745"/>
    </location>
</feature>
<gene>
    <name evidence="2" type="ORF">BU16DRAFT_619139</name>
</gene>
<proteinExistence type="predicted"/>
<keyword evidence="3" id="KW-1185">Reference proteome</keyword>
<evidence type="ECO:0000256" key="1">
    <source>
        <dbReference type="SAM" id="Coils"/>
    </source>
</evidence>
<evidence type="ECO:0000313" key="3">
    <source>
        <dbReference type="Proteomes" id="UP000799750"/>
    </source>
</evidence>
<evidence type="ECO:0000313" key="2">
    <source>
        <dbReference type="EMBL" id="KAF2493938.1"/>
    </source>
</evidence>